<keyword evidence="3" id="KW-1185">Reference proteome</keyword>
<evidence type="ECO:0000313" key="2">
    <source>
        <dbReference type="EMBL" id="TKT71670.1"/>
    </source>
</evidence>
<dbReference type="Proteomes" id="UP000034832">
    <property type="component" value="Unassembled WGS sequence"/>
</dbReference>
<dbReference type="OrthoDB" id="7617982at2"/>
<reference evidence="2" key="1">
    <citation type="submission" date="2019-04" db="EMBL/GenBank/DDBJ databases">
        <title>Whole genome sequencing of cave bacteria.</title>
        <authorList>
            <person name="Gan H.M."/>
            <person name="Barton H."/>
            <person name="Savka M.A."/>
        </authorList>
    </citation>
    <scope>NUCLEOTIDE SEQUENCE [LARGE SCALE GENOMIC DNA]</scope>
    <source>
        <strain evidence="2">LC387</strain>
    </source>
</reference>
<evidence type="ECO:0000259" key="1">
    <source>
        <dbReference type="PROSITE" id="PS51186"/>
    </source>
</evidence>
<comment type="caution">
    <text evidence="2">The sequence shown here is derived from an EMBL/GenBank/DDBJ whole genome shotgun (WGS) entry which is preliminary data.</text>
</comment>
<dbReference type="Pfam" id="PF13302">
    <property type="entry name" value="Acetyltransf_3"/>
    <property type="match status" value="1"/>
</dbReference>
<dbReference type="InterPro" id="IPR016181">
    <property type="entry name" value="Acyl_CoA_acyltransferase"/>
</dbReference>
<dbReference type="GO" id="GO:0016747">
    <property type="term" value="F:acyltransferase activity, transferring groups other than amino-acyl groups"/>
    <property type="evidence" value="ECO:0007669"/>
    <property type="project" value="InterPro"/>
</dbReference>
<organism evidence="2 3">
    <name type="scientific">Afipia massiliensis</name>
    <dbReference type="NCBI Taxonomy" id="211460"/>
    <lineage>
        <taxon>Bacteria</taxon>
        <taxon>Pseudomonadati</taxon>
        <taxon>Pseudomonadota</taxon>
        <taxon>Alphaproteobacteria</taxon>
        <taxon>Hyphomicrobiales</taxon>
        <taxon>Nitrobacteraceae</taxon>
        <taxon>Afipia</taxon>
    </lineage>
</organism>
<dbReference type="SUPFAM" id="SSF55729">
    <property type="entry name" value="Acyl-CoA N-acyltransferases (Nat)"/>
    <property type="match status" value="1"/>
</dbReference>
<proteinExistence type="predicted"/>
<evidence type="ECO:0000313" key="3">
    <source>
        <dbReference type="Proteomes" id="UP000034832"/>
    </source>
</evidence>
<accession>A0A4U6BMN1</accession>
<dbReference type="InterPro" id="IPR000182">
    <property type="entry name" value="GNAT_dom"/>
</dbReference>
<dbReference type="Gene3D" id="3.40.630.30">
    <property type="match status" value="1"/>
</dbReference>
<dbReference type="PROSITE" id="PS51186">
    <property type="entry name" value="GNAT"/>
    <property type="match status" value="1"/>
</dbReference>
<dbReference type="AlphaFoldDB" id="A0A4U6BMN1"/>
<name>A0A4U6BMN1_9BRAD</name>
<sequence>MLAEPDHRFVLSNLGRFTDVVRLKGGRSLTVRFLEPKDADALLFYFRSLSRQSRYNRLMGAASELPPSELDKALHIGEGSRFAVIAEMKIDGVDTIVGESRYSYDAQTQNTEFGLSIGDAWQGQGIGTAMLSNLECRSAALGALRLFGETFRNNDQMIGLARKAGYAFAGAPSDWRLTRFEKPLYRATEIPCESWKQAAMAGWMPNEALLAAR</sequence>
<dbReference type="EMBL" id="LBIA02000001">
    <property type="protein sequence ID" value="TKT71670.1"/>
    <property type="molecule type" value="Genomic_DNA"/>
</dbReference>
<dbReference type="RefSeq" id="WP_046829621.1">
    <property type="nucleotide sequence ID" value="NZ_LBIA02000001.1"/>
</dbReference>
<feature type="domain" description="N-acetyltransferase" evidence="1">
    <location>
        <begin position="29"/>
        <end position="185"/>
    </location>
</feature>
<gene>
    <name evidence="2" type="ORF">YH63_009725</name>
</gene>
<protein>
    <submittedName>
        <fullName evidence="2">GNAT family N-acetyltransferase</fullName>
    </submittedName>
</protein>
<dbReference type="STRING" id="211460.YH63_09250"/>